<feature type="region of interest" description="Disordered" evidence="1">
    <location>
        <begin position="103"/>
        <end position="170"/>
    </location>
</feature>
<name>A0ABY7ZJD9_9ACTN</name>
<feature type="compositionally biased region" description="Low complexity" evidence="1">
    <location>
        <begin position="124"/>
        <end position="155"/>
    </location>
</feature>
<evidence type="ECO:0000313" key="3">
    <source>
        <dbReference type="EMBL" id="WDZ83061.1"/>
    </source>
</evidence>
<dbReference type="Proteomes" id="UP001219605">
    <property type="component" value="Chromosome"/>
</dbReference>
<keyword evidence="2" id="KW-0472">Membrane</keyword>
<organism evidence="3 4">
    <name type="scientific">Micromonospora cathayae</name>
    <dbReference type="NCBI Taxonomy" id="3028804"/>
    <lineage>
        <taxon>Bacteria</taxon>
        <taxon>Bacillati</taxon>
        <taxon>Actinomycetota</taxon>
        <taxon>Actinomycetes</taxon>
        <taxon>Micromonosporales</taxon>
        <taxon>Micromonosporaceae</taxon>
        <taxon>Micromonospora</taxon>
    </lineage>
</organism>
<feature type="region of interest" description="Disordered" evidence="1">
    <location>
        <begin position="211"/>
        <end position="261"/>
    </location>
</feature>
<evidence type="ECO:0000256" key="1">
    <source>
        <dbReference type="SAM" id="MobiDB-lite"/>
    </source>
</evidence>
<dbReference type="EMBL" id="CP118615">
    <property type="protein sequence ID" value="WDZ83061.1"/>
    <property type="molecule type" value="Genomic_DNA"/>
</dbReference>
<feature type="compositionally biased region" description="Pro residues" evidence="1">
    <location>
        <begin position="221"/>
        <end position="232"/>
    </location>
</feature>
<protein>
    <submittedName>
        <fullName evidence="3">Uncharacterized protein</fullName>
    </submittedName>
</protein>
<feature type="transmembrane region" description="Helical" evidence="2">
    <location>
        <begin position="83"/>
        <end position="104"/>
    </location>
</feature>
<dbReference type="RefSeq" id="WP_275029455.1">
    <property type="nucleotide sequence ID" value="NZ_CP118615.1"/>
</dbReference>
<feature type="region of interest" description="Disordered" evidence="1">
    <location>
        <begin position="60"/>
        <end position="79"/>
    </location>
</feature>
<accession>A0ABY7ZJD9</accession>
<keyword evidence="2" id="KW-1133">Transmembrane helix</keyword>
<reference evidence="3 4" key="1">
    <citation type="submission" date="2023-02" db="EMBL/GenBank/DDBJ databases">
        <authorList>
            <person name="Mo P."/>
        </authorList>
    </citation>
    <scope>NUCLEOTIDE SEQUENCE [LARGE SCALE GENOMIC DNA]</scope>
    <source>
        <strain evidence="3 4">HUAS 3</strain>
    </source>
</reference>
<keyword evidence="2" id="KW-0812">Transmembrane</keyword>
<feature type="compositionally biased region" description="Pro residues" evidence="1">
    <location>
        <begin position="110"/>
        <end position="123"/>
    </location>
</feature>
<evidence type="ECO:0000256" key="2">
    <source>
        <dbReference type="SAM" id="Phobius"/>
    </source>
</evidence>
<feature type="compositionally biased region" description="Low complexity" evidence="1">
    <location>
        <begin position="60"/>
        <end position="72"/>
    </location>
</feature>
<sequence>MRFRRSRRPDEQATERLLAAAAAPHADESPDPVVRLLAAASAPAGPGDLAGEEAALAAFRAARTERPAPTAGRPRRRRTVGTLAWVAGVAVTATAGVAVATVGLDRPDPASTPPPATGTPGTPPTGQSTDPSGPSPSAGTAAPTPTPTSGTAGPGRDAGRATSAVPASLPGLCNAYLAQPDRAERGRSLRSPAFRALVDAAGGPAQVEEYCRDLASERTPPAAPPSAGPPTRPSTVPSAHPSAPGRPTGPPGSTHGPAGRP</sequence>
<gene>
    <name evidence="3" type="ORF">PVK37_21655</name>
</gene>
<evidence type="ECO:0000313" key="4">
    <source>
        <dbReference type="Proteomes" id="UP001219605"/>
    </source>
</evidence>
<keyword evidence="4" id="KW-1185">Reference proteome</keyword>
<proteinExistence type="predicted"/>